<keyword evidence="2" id="KW-1185">Reference proteome</keyword>
<name>A0AAD8WCM8_LOLMU</name>
<dbReference type="EMBL" id="JAUUTY010000004">
    <property type="protein sequence ID" value="KAK1649264.1"/>
    <property type="molecule type" value="Genomic_DNA"/>
</dbReference>
<protein>
    <submittedName>
        <fullName evidence="1">Uncharacterized protein</fullName>
    </submittedName>
</protein>
<dbReference type="AlphaFoldDB" id="A0AAD8WCM8"/>
<gene>
    <name evidence="1" type="ORF">QYE76_067069</name>
</gene>
<proteinExistence type="predicted"/>
<sequence length="107" mass="11863">MAKISKNYDDWHIPESTSTLKKRGMIELSDEVMKEAKKSLKDKGIKSEDVKNLPPIEELYCDMEVEANDGAPDGGYELVYEEPDLSGGVEGVDYGIVYGADNTEAEE</sequence>
<evidence type="ECO:0000313" key="1">
    <source>
        <dbReference type="EMBL" id="KAK1649264.1"/>
    </source>
</evidence>
<accession>A0AAD8WCM8</accession>
<reference evidence="1" key="1">
    <citation type="submission" date="2023-07" db="EMBL/GenBank/DDBJ databases">
        <title>A chromosome-level genome assembly of Lolium multiflorum.</title>
        <authorList>
            <person name="Chen Y."/>
            <person name="Copetti D."/>
            <person name="Kolliker R."/>
            <person name="Studer B."/>
        </authorList>
    </citation>
    <scope>NUCLEOTIDE SEQUENCE</scope>
    <source>
        <strain evidence="1">02402/16</strain>
        <tissue evidence="1">Leaf</tissue>
    </source>
</reference>
<organism evidence="1 2">
    <name type="scientific">Lolium multiflorum</name>
    <name type="common">Italian ryegrass</name>
    <name type="synonym">Lolium perenne subsp. multiflorum</name>
    <dbReference type="NCBI Taxonomy" id="4521"/>
    <lineage>
        <taxon>Eukaryota</taxon>
        <taxon>Viridiplantae</taxon>
        <taxon>Streptophyta</taxon>
        <taxon>Embryophyta</taxon>
        <taxon>Tracheophyta</taxon>
        <taxon>Spermatophyta</taxon>
        <taxon>Magnoliopsida</taxon>
        <taxon>Liliopsida</taxon>
        <taxon>Poales</taxon>
        <taxon>Poaceae</taxon>
        <taxon>BOP clade</taxon>
        <taxon>Pooideae</taxon>
        <taxon>Poodae</taxon>
        <taxon>Poeae</taxon>
        <taxon>Poeae Chloroplast Group 2 (Poeae type)</taxon>
        <taxon>Loliodinae</taxon>
        <taxon>Loliinae</taxon>
        <taxon>Lolium</taxon>
    </lineage>
</organism>
<dbReference type="Proteomes" id="UP001231189">
    <property type="component" value="Unassembled WGS sequence"/>
</dbReference>
<evidence type="ECO:0000313" key="2">
    <source>
        <dbReference type="Proteomes" id="UP001231189"/>
    </source>
</evidence>
<comment type="caution">
    <text evidence="1">The sequence shown here is derived from an EMBL/GenBank/DDBJ whole genome shotgun (WGS) entry which is preliminary data.</text>
</comment>